<evidence type="ECO:0000256" key="6">
    <source>
        <dbReference type="ARBA" id="ARBA00039102"/>
    </source>
</evidence>
<dbReference type="InterPro" id="IPR013154">
    <property type="entry name" value="ADH-like_N"/>
</dbReference>
<dbReference type="Gene3D" id="3.90.180.10">
    <property type="entry name" value="Medium-chain alcohol dehydrogenases, catalytic domain"/>
    <property type="match status" value="1"/>
</dbReference>
<dbReference type="PANTHER" id="PTHR43401">
    <property type="entry name" value="L-THREONINE 3-DEHYDROGENASE"/>
    <property type="match status" value="1"/>
</dbReference>
<evidence type="ECO:0000259" key="10">
    <source>
        <dbReference type="Pfam" id="PF00107"/>
    </source>
</evidence>
<comment type="function">
    <text evidence="3">Catalyzes the oxidation of 2-deoxy-scyllo-inosamine (DOIA) with NAD(+) or NADP(+), forming 3-amino-2,3-dideoxy-scyllo-inosose (amino-DOI).</text>
</comment>
<keyword evidence="2" id="KW-0560">Oxidoreductase</keyword>
<feature type="domain" description="Alcohol dehydrogenase-like N-terminal" evidence="11">
    <location>
        <begin position="23"/>
        <end position="137"/>
    </location>
</feature>
<organism evidence="12 13">
    <name type="scientific">Streptomyces paludis</name>
    <dbReference type="NCBI Taxonomy" id="2282738"/>
    <lineage>
        <taxon>Bacteria</taxon>
        <taxon>Bacillati</taxon>
        <taxon>Actinomycetota</taxon>
        <taxon>Actinomycetes</taxon>
        <taxon>Kitasatosporales</taxon>
        <taxon>Streptomycetaceae</taxon>
        <taxon>Streptomyces</taxon>
    </lineage>
</organism>
<evidence type="ECO:0000256" key="1">
    <source>
        <dbReference type="ARBA" id="ARBA00001947"/>
    </source>
</evidence>
<comment type="pathway">
    <text evidence="4">Metabolic intermediate biosynthesis; 2-deoxystreptamine biosynthesis; 2-deoxystreptamine from D-glucose 6-phosphate: step 3/4.</text>
</comment>
<dbReference type="PANTHER" id="PTHR43401:SF2">
    <property type="entry name" value="L-THREONINE 3-DEHYDROGENASE"/>
    <property type="match status" value="1"/>
</dbReference>
<evidence type="ECO:0000256" key="5">
    <source>
        <dbReference type="ARBA" id="ARBA00038004"/>
    </source>
</evidence>
<evidence type="ECO:0000256" key="2">
    <source>
        <dbReference type="ARBA" id="ARBA00023002"/>
    </source>
</evidence>
<sequence>MRAVSWAGAGLLDEREVPIPAVGPGRVLVRVDRVGVCGSDLAILRGQHARAEPGVILGHEFTGTVAAADAPDAPPAGTRVAVRPLIACADRGTVPPCRACASGNSHVCAALGLYGVDEPGGLAEYIAVRAAAVHPVDASVAPGLAALAEPLAVAVHAVARSGLTGGESVAVFGAGPIGLFTALVARHRGAGDIVLVEPNAWRRSVAEEYGFATLDAGPDTPDQIRGRTGGDGADLVFDSAGHPAVALQLTATARIQGTIVVVGVYKSPPAVDLRAVNFAEHRLIGTRVYGRDDFTAAIGLIEADALGLGRLPVRTFPLGESAAAFEAAGRGEGSVKVLIEPGRGTADHRPLGNRDTV</sequence>
<dbReference type="SUPFAM" id="SSF50129">
    <property type="entry name" value="GroES-like"/>
    <property type="match status" value="1"/>
</dbReference>
<comment type="similarity">
    <text evidence="5">Belongs to the zinc-containing alcohol dehydrogenase family. DOIA dehydrogenase subfamily.</text>
</comment>
<protein>
    <recommendedName>
        <fullName evidence="7">2-deoxy-scyllo-inosamine dehydrogenase</fullName>
        <ecNumber evidence="6">1.1.1.329</ecNumber>
    </recommendedName>
</protein>
<dbReference type="EC" id="1.1.1.329" evidence="6"/>
<dbReference type="InterPro" id="IPR011032">
    <property type="entry name" value="GroES-like_sf"/>
</dbReference>
<evidence type="ECO:0000256" key="7">
    <source>
        <dbReference type="ARBA" id="ARBA00039387"/>
    </source>
</evidence>
<accession>A0A345HXS9</accession>
<dbReference type="AlphaFoldDB" id="A0A345HXS9"/>
<dbReference type="InterPro" id="IPR013149">
    <property type="entry name" value="ADH-like_C"/>
</dbReference>
<feature type="domain" description="Alcohol dehydrogenase-like C-terminal" evidence="10">
    <location>
        <begin position="176"/>
        <end position="302"/>
    </location>
</feature>
<evidence type="ECO:0000256" key="8">
    <source>
        <dbReference type="ARBA" id="ARBA00048685"/>
    </source>
</evidence>
<dbReference type="Pfam" id="PF08240">
    <property type="entry name" value="ADH_N"/>
    <property type="match status" value="1"/>
</dbReference>
<proteinExistence type="inferred from homology"/>
<evidence type="ECO:0000256" key="9">
    <source>
        <dbReference type="ARBA" id="ARBA00049085"/>
    </source>
</evidence>
<gene>
    <name evidence="12" type="ORF">DVK44_31605</name>
</gene>
<dbReference type="Gene3D" id="3.40.50.720">
    <property type="entry name" value="NAD(P)-binding Rossmann-like Domain"/>
    <property type="match status" value="1"/>
</dbReference>
<dbReference type="InterPro" id="IPR050129">
    <property type="entry name" value="Zn_alcohol_dh"/>
</dbReference>
<evidence type="ECO:0000256" key="4">
    <source>
        <dbReference type="ARBA" id="ARBA00037908"/>
    </source>
</evidence>
<evidence type="ECO:0000256" key="3">
    <source>
        <dbReference type="ARBA" id="ARBA00037678"/>
    </source>
</evidence>
<comment type="cofactor">
    <cofactor evidence="1">
        <name>Zn(2+)</name>
        <dbReference type="ChEBI" id="CHEBI:29105"/>
    </cofactor>
</comment>
<dbReference type="InterPro" id="IPR036291">
    <property type="entry name" value="NAD(P)-bd_dom_sf"/>
</dbReference>
<dbReference type="Proteomes" id="UP000253868">
    <property type="component" value="Chromosome"/>
</dbReference>
<dbReference type="OrthoDB" id="9797931at2"/>
<dbReference type="GO" id="GO:0016491">
    <property type="term" value="F:oxidoreductase activity"/>
    <property type="evidence" value="ECO:0007669"/>
    <property type="project" value="UniProtKB-KW"/>
</dbReference>
<reference evidence="13" key="1">
    <citation type="submission" date="2018-07" db="EMBL/GenBank/DDBJ databases">
        <authorList>
            <person name="Zhao J."/>
        </authorList>
    </citation>
    <scope>NUCLEOTIDE SEQUENCE [LARGE SCALE GENOMIC DNA]</scope>
    <source>
        <strain evidence="13">GSSD-12</strain>
    </source>
</reference>
<dbReference type="SUPFAM" id="SSF51735">
    <property type="entry name" value="NAD(P)-binding Rossmann-fold domains"/>
    <property type="match status" value="1"/>
</dbReference>
<dbReference type="Pfam" id="PF00107">
    <property type="entry name" value="ADH_zinc_N"/>
    <property type="match status" value="1"/>
</dbReference>
<evidence type="ECO:0000313" key="12">
    <source>
        <dbReference type="EMBL" id="AXG81503.1"/>
    </source>
</evidence>
<keyword evidence="13" id="KW-1185">Reference proteome</keyword>
<dbReference type="EMBL" id="CP031194">
    <property type="protein sequence ID" value="AXG81503.1"/>
    <property type="molecule type" value="Genomic_DNA"/>
</dbReference>
<dbReference type="KEGG" id="spad:DVK44_31605"/>
<comment type="catalytic activity">
    <reaction evidence="9">
        <text>2-deoxy-scyllo-inosamine + NADP(+) = 3-amino-2,3-dideoxy-scyllo-inosose + NADPH + H(+)</text>
        <dbReference type="Rhea" id="RHEA:33879"/>
        <dbReference type="ChEBI" id="CHEBI:15378"/>
        <dbReference type="ChEBI" id="CHEBI:57783"/>
        <dbReference type="ChEBI" id="CHEBI:58349"/>
        <dbReference type="ChEBI" id="CHEBI:65002"/>
        <dbReference type="ChEBI" id="CHEBI:65003"/>
        <dbReference type="EC" id="1.1.1.329"/>
    </reaction>
</comment>
<evidence type="ECO:0000259" key="11">
    <source>
        <dbReference type="Pfam" id="PF08240"/>
    </source>
</evidence>
<evidence type="ECO:0000313" key="13">
    <source>
        <dbReference type="Proteomes" id="UP000253868"/>
    </source>
</evidence>
<name>A0A345HXS9_9ACTN</name>
<comment type="catalytic activity">
    <reaction evidence="8">
        <text>2-deoxy-scyllo-inosamine + NAD(+) = 3-amino-2,3-dideoxy-scyllo-inosose + NADH + H(+)</text>
        <dbReference type="Rhea" id="RHEA:33883"/>
        <dbReference type="ChEBI" id="CHEBI:15378"/>
        <dbReference type="ChEBI" id="CHEBI:57540"/>
        <dbReference type="ChEBI" id="CHEBI:57945"/>
        <dbReference type="ChEBI" id="CHEBI:65002"/>
        <dbReference type="ChEBI" id="CHEBI:65003"/>
        <dbReference type="EC" id="1.1.1.329"/>
    </reaction>
</comment>